<dbReference type="Gene3D" id="3.40.430.10">
    <property type="entry name" value="Dihydrofolate Reductase, subunit A"/>
    <property type="match status" value="1"/>
</dbReference>
<dbReference type="InterPro" id="IPR024072">
    <property type="entry name" value="DHFR-like_dom_sf"/>
</dbReference>
<dbReference type="InterPro" id="IPR012262">
    <property type="entry name" value="DHFR-TS"/>
</dbReference>
<evidence type="ECO:0000256" key="9">
    <source>
        <dbReference type="ARBA" id="ARBA00022727"/>
    </source>
</evidence>
<comment type="similarity">
    <text evidence="5 16">In the N-terminal section; belongs to the dihydrofolate reductase family.</text>
</comment>
<dbReference type="PRINTS" id="PR00108">
    <property type="entry name" value="THYMDSNTHASE"/>
</dbReference>
<dbReference type="Gene3D" id="3.30.572.10">
    <property type="entry name" value="Thymidylate synthase/dCMP hydroxymethylase domain"/>
    <property type="match status" value="1"/>
</dbReference>
<evidence type="ECO:0000256" key="8">
    <source>
        <dbReference type="ARBA" id="ARBA00022679"/>
    </source>
</evidence>
<reference evidence="21" key="1">
    <citation type="journal article" date="2013" name="Nature">
        <title>Pan genome of the phytoplankton Emiliania underpins its global distribution.</title>
        <authorList>
            <person name="Read B.A."/>
            <person name="Kegel J."/>
            <person name="Klute M.J."/>
            <person name="Kuo A."/>
            <person name="Lefebvre S.C."/>
            <person name="Maumus F."/>
            <person name="Mayer C."/>
            <person name="Miller J."/>
            <person name="Monier A."/>
            <person name="Salamov A."/>
            <person name="Young J."/>
            <person name="Aguilar M."/>
            <person name="Claverie J.M."/>
            <person name="Frickenhaus S."/>
            <person name="Gonzalez K."/>
            <person name="Herman E.K."/>
            <person name="Lin Y.C."/>
            <person name="Napier J."/>
            <person name="Ogata H."/>
            <person name="Sarno A.F."/>
            <person name="Shmutz J."/>
            <person name="Schroeder D."/>
            <person name="de Vargas C."/>
            <person name="Verret F."/>
            <person name="von Dassow P."/>
            <person name="Valentin K."/>
            <person name="Van de Peer Y."/>
            <person name="Wheeler G."/>
            <person name="Dacks J.B."/>
            <person name="Delwiche C.F."/>
            <person name="Dyhrman S.T."/>
            <person name="Glockner G."/>
            <person name="John U."/>
            <person name="Richards T."/>
            <person name="Worden A.Z."/>
            <person name="Zhang X."/>
            <person name="Grigoriev I.V."/>
            <person name="Allen A.E."/>
            <person name="Bidle K."/>
            <person name="Borodovsky M."/>
            <person name="Bowler C."/>
            <person name="Brownlee C."/>
            <person name="Cock J.M."/>
            <person name="Elias M."/>
            <person name="Gladyshev V.N."/>
            <person name="Groth M."/>
            <person name="Guda C."/>
            <person name="Hadaegh A."/>
            <person name="Iglesias-Rodriguez M.D."/>
            <person name="Jenkins J."/>
            <person name="Jones B.M."/>
            <person name="Lawson T."/>
            <person name="Leese F."/>
            <person name="Lindquist E."/>
            <person name="Lobanov A."/>
            <person name="Lomsadze A."/>
            <person name="Malik S.B."/>
            <person name="Marsh M.E."/>
            <person name="Mackinder L."/>
            <person name="Mock T."/>
            <person name="Mueller-Roeber B."/>
            <person name="Pagarete A."/>
            <person name="Parker M."/>
            <person name="Probert I."/>
            <person name="Quesneville H."/>
            <person name="Raines C."/>
            <person name="Rensing S.A."/>
            <person name="Riano-Pachon D.M."/>
            <person name="Richier S."/>
            <person name="Rokitta S."/>
            <person name="Shiraiwa Y."/>
            <person name="Soanes D.M."/>
            <person name="van der Giezen M."/>
            <person name="Wahlund T.M."/>
            <person name="Williams B."/>
            <person name="Wilson W."/>
            <person name="Wolfe G."/>
            <person name="Wurch L.L."/>
        </authorList>
    </citation>
    <scope>NUCLEOTIDE SEQUENCE</scope>
</reference>
<comment type="function">
    <text evidence="16">Bifunctional enzyme. Involved in de novo dTMP biosynthesis. Key enzyme in folate metabolism.</text>
</comment>
<keyword evidence="9 16" id="KW-0545">Nucleotide biosynthesis</keyword>
<dbReference type="InterPro" id="IPR001796">
    <property type="entry name" value="DHFR_dom"/>
</dbReference>
<comment type="function">
    <text evidence="15">Catalyzes the reductive methylation of 2'-deoxyuridine 5'-monophosphate (dUMP) to thymidine 5'-monophosphate (dTMP), using the cosubstrate, 5,10- methylenetetrahydrofolate (CH2H4folate) as a 1-carbon donor and reductant and contributes to the de novo mitochondrial thymidylate biosynthesis pathway.</text>
</comment>
<comment type="similarity">
    <text evidence="3 16">In the C-terminal section; belongs to the thymidylate synthase family.</text>
</comment>
<dbReference type="GO" id="GO:0046654">
    <property type="term" value="P:tetrahydrofolate biosynthetic process"/>
    <property type="evidence" value="ECO:0007669"/>
    <property type="project" value="InterPro"/>
</dbReference>
<organism evidence="20 21">
    <name type="scientific">Emiliania huxleyi (strain CCMP1516)</name>
    <dbReference type="NCBI Taxonomy" id="280463"/>
    <lineage>
        <taxon>Eukaryota</taxon>
        <taxon>Haptista</taxon>
        <taxon>Haptophyta</taxon>
        <taxon>Prymnesiophyceae</taxon>
        <taxon>Isochrysidales</taxon>
        <taxon>Noelaerhabdaceae</taxon>
        <taxon>Emiliania</taxon>
    </lineage>
</organism>
<evidence type="ECO:0000256" key="14">
    <source>
        <dbReference type="ARBA" id="ARBA00050752"/>
    </source>
</evidence>
<dbReference type="GO" id="GO:0032259">
    <property type="term" value="P:methylation"/>
    <property type="evidence" value="ECO:0007669"/>
    <property type="project" value="UniProtKB-KW"/>
</dbReference>
<comment type="pathway">
    <text evidence="2">Pyrimidine metabolism; dTTP biosynthesis.</text>
</comment>
<feature type="domain" description="DHFR" evidence="19">
    <location>
        <begin position="13"/>
        <end position="230"/>
    </location>
</feature>
<comment type="catalytic activity">
    <reaction evidence="14">
        <text>dUMP + (6R)-5,10-methylene-5,6,7,8-tetrahydrofolate = 7,8-dihydrofolate + dTMP</text>
        <dbReference type="Rhea" id="RHEA:12104"/>
        <dbReference type="ChEBI" id="CHEBI:15636"/>
        <dbReference type="ChEBI" id="CHEBI:57451"/>
        <dbReference type="ChEBI" id="CHEBI:63528"/>
        <dbReference type="ChEBI" id="CHEBI:246422"/>
        <dbReference type="EC" id="2.1.1.45"/>
    </reaction>
    <physiologicalReaction direction="left-to-right" evidence="14">
        <dbReference type="Rhea" id="RHEA:12105"/>
    </physiologicalReaction>
</comment>
<evidence type="ECO:0000256" key="15">
    <source>
        <dbReference type="ARBA" id="ARBA00056634"/>
    </source>
</evidence>
<keyword evidence="21" id="KW-1185">Reference proteome</keyword>
<dbReference type="HOGENOM" id="CLU_021669_2_2_1"/>
<evidence type="ECO:0000256" key="18">
    <source>
        <dbReference type="PROSITE-ProRule" id="PRU10016"/>
    </source>
</evidence>
<accession>A0A0D3IQL2</accession>
<dbReference type="AlphaFoldDB" id="A0A0D3IQL2"/>
<evidence type="ECO:0000256" key="10">
    <source>
        <dbReference type="ARBA" id="ARBA00022857"/>
    </source>
</evidence>
<dbReference type="GeneID" id="17259724"/>
<keyword evidence="11 16" id="KW-0560">Oxidoreductase</keyword>
<evidence type="ECO:0000256" key="3">
    <source>
        <dbReference type="ARBA" id="ARBA00006900"/>
    </source>
</evidence>
<dbReference type="SUPFAM" id="SSF55831">
    <property type="entry name" value="Thymidylate synthase/dCMP hydroxymethylase"/>
    <property type="match status" value="1"/>
</dbReference>
<evidence type="ECO:0000256" key="4">
    <source>
        <dbReference type="ARBA" id="ARBA00009972"/>
    </source>
</evidence>
<feature type="active site" evidence="17 18">
    <location>
        <position position="377"/>
    </location>
</feature>
<dbReference type="PaxDb" id="2903-EOD13547"/>
<evidence type="ECO:0000256" key="1">
    <source>
        <dbReference type="ARBA" id="ARBA00004903"/>
    </source>
</evidence>
<comment type="pathway">
    <text evidence="1 16">Cofactor biosynthesis; tetrahydrofolate biosynthesis; 5,6,7,8-tetrahydrofolate from 7,8-dihydrofolate: step 1/1.</text>
</comment>
<dbReference type="RefSeq" id="XP_005765976.1">
    <property type="nucleotide sequence ID" value="XM_005765919.1"/>
</dbReference>
<dbReference type="PANTHER" id="PTHR11548:SF2">
    <property type="entry name" value="THYMIDYLATE SYNTHASE"/>
    <property type="match status" value="1"/>
</dbReference>
<dbReference type="KEGG" id="ehx:EMIHUDRAFT_451981"/>
<evidence type="ECO:0000256" key="7">
    <source>
        <dbReference type="ARBA" id="ARBA00022603"/>
    </source>
</evidence>
<comment type="similarity">
    <text evidence="4">Belongs to the thymidylate synthase family.</text>
</comment>
<evidence type="ECO:0000256" key="13">
    <source>
        <dbReference type="ARBA" id="ARBA00048873"/>
    </source>
</evidence>
<evidence type="ECO:0000259" key="19">
    <source>
        <dbReference type="PROSITE" id="PS51330"/>
    </source>
</evidence>
<dbReference type="Pfam" id="PF00186">
    <property type="entry name" value="DHFR_1"/>
    <property type="match status" value="1"/>
</dbReference>
<evidence type="ECO:0000256" key="16">
    <source>
        <dbReference type="PIRNR" id="PIRNR000389"/>
    </source>
</evidence>
<comment type="catalytic activity">
    <reaction evidence="13">
        <text>(6S)-5,6,7,8-tetrahydrofolate + NADP(+) = 7,8-dihydrofolate + NADPH + H(+)</text>
        <dbReference type="Rhea" id="RHEA:15009"/>
        <dbReference type="ChEBI" id="CHEBI:15378"/>
        <dbReference type="ChEBI" id="CHEBI:57451"/>
        <dbReference type="ChEBI" id="CHEBI:57453"/>
        <dbReference type="ChEBI" id="CHEBI:57783"/>
        <dbReference type="ChEBI" id="CHEBI:58349"/>
        <dbReference type="EC" id="1.5.1.3"/>
    </reaction>
</comment>
<dbReference type="InterPro" id="IPR036926">
    <property type="entry name" value="Thymidate_synth/dCMP_Mease_sf"/>
</dbReference>
<reference evidence="20" key="2">
    <citation type="submission" date="2024-10" db="UniProtKB">
        <authorList>
            <consortium name="EnsemblProtists"/>
        </authorList>
    </citation>
    <scope>IDENTIFICATION</scope>
</reference>
<dbReference type="OMA" id="ENQYLDM"/>
<dbReference type="STRING" id="2903.R1BUZ9"/>
<dbReference type="PROSITE" id="PS51330">
    <property type="entry name" value="DHFR_2"/>
    <property type="match status" value="1"/>
</dbReference>
<dbReference type="CDD" id="cd00351">
    <property type="entry name" value="TS_Pyrimidine_HMase"/>
    <property type="match status" value="1"/>
</dbReference>
<dbReference type="Proteomes" id="UP000013827">
    <property type="component" value="Unassembled WGS sequence"/>
</dbReference>
<dbReference type="PROSITE" id="PS00091">
    <property type="entry name" value="THYMIDYLATE_SYNTHASE"/>
    <property type="match status" value="1"/>
</dbReference>
<name>A0A0D3IQL2_EMIH1</name>
<proteinExistence type="inferred from homology"/>
<dbReference type="InterPro" id="IPR045097">
    <property type="entry name" value="Thymidate_synth/dCMP_Mease"/>
</dbReference>
<dbReference type="eggNOG" id="KOG1324">
    <property type="taxonomic scope" value="Eukaryota"/>
</dbReference>
<dbReference type="UniPathway" id="UPA00077">
    <property type="reaction ID" value="UER00158"/>
</dbReference>
<dbReference type="PANTHER" id="PTHR11548">
    <property type="entry name" value="THYMIDYLATE SYNTHASE 1"/>
    <property type="match status" value="1"/>
</dbReference>
<keyword evidence="12" id="KW-0511">Multifunctional enzyme</keyword>
<dbReference type="eggNOG" id="KOG0673">
    <property type="taxonomic scope" value="Eukaryota"/>
</dbReference>
<dbReference type="GO" id="GO:0006730">
    <property type="term" value="P:one-carbon metabolic process"/>
    <property type="evidence" value="ECO:0007669"/>
    <property type="project" value="UniProtKB-KW"/>
</dbReference>
<dbReference type="GO" id="GO:0005829">
    <property type="term" value="C:cytosol"/>
    <property type="evidence" value="ECO:0007669"/>
    <property type="project" value="TreeGrafter"/>
</dbReference>
<dbReference type="InterPro" id="IPR017925">
    <property type="entry name" value="DHFR_CS"/>
</dbReference>
<dbReference type="PROSITE" id="PS00075">
    <property type="entry name" value="DHFR_1"/>
    <property type="match status" value="1"/>
</dbReference>
<evidence type="ECO:0000256" key="6">
    <source>
        <dbReference type="ARBA" id="ARBA00022563"/>
    </source>
</evidence>
<keyword evidence="6 16" id="KW-0554">One-carbon metabolism</keyword>
<dbReference type="InterPro" id="IPR020940">
    <property type="entry name" value="Thymidylate_synthase_AS"/>
</dbReference>
<dbReference type="NCBIfam" id="TIGR03284">
    <property type="entry name" value="thym_sym"/>
    <property type="match status" value="1"/>
</dbReference>
<dbReference type="PIRSF" id="PIRSF000389">
    <property type="entry name" value="DHFR-TS"/>
    <property type="match status" value="1"/>
</dbReference>
<evidence type="ECO:0000313" key="20">
    <source>
        <dbReference type="EnsemblProtists" id="EOD13547"/>
    </source>
</evidence>
<evidence type="ECO:0000256" key="5">
    <source>
        <dbReference type="ARBA" id="ARBA00010176"/>
    </source>
</evidence>
<dbReference type="GO" id="GO:0005739">
    <property type="term" value="C:mitochondrion"/>
    <property type="evidence" value="ECO:0007669"/>
    <property type="project" value="TreeGrafter"/>
</dbReference>
<dbReference type="InterPro" id="IPR023451">
    <property type="entry name" value="Thymidate_synth/dCMP_Mease_dom"/>
</dbReference>
<dbReference type="GO" id="GO:0004799">
    <property type="term" value="F:thymidylate synthase activity"/>
    <property type="evidence" value="ECO:0007669"/>
    <property type="project" value="UniProtKB-EC"/>
</dbReference>
<keyword evidence="8 16" id="KW-0808">Transferase</keyword>
<evidence type="ECO:0000256" key="11">
    <source>
        <dbReference type="ARBA" id="ARBA00023002"/>
    </source>
</evidence>
<dbReference type="CDD" id="cd00209">
    <property type="entry name" value="DHFR"/>
    <property type="match status" value="1"/>
</dbReference>
<keyword evidence="10" id="KW-0521">NADP</keyword>
<evidence type="ECO:0000256" key="12">
    <source>
        <dbReference type="ARBA" id="ARBA00023268"/>
    </source>
</evidence>
<protein>
    <recommendedName>
        <fullName evidence="16">Bifunctional dihydrofolate reductase-thymidylate synthase</fullName>
    </recommendedName>
</protein>
<dbReference type="EnsemblProtists" id="EOD13547">
    <property type="protein sequence ID" value="EOD13547"/>
    <property type="gene ID" value="EMIHUDRAFT_451981"/>
</dbReference>
<evidence type="ECO:0000256" key="2">
    <source>
        <dbReference type="ARBA" id="ARBA00004992"/>
    </source>
</evidence>
<dbReference type="FunFam" id="3.30.572.10:FF:000007">
    <property type="entry name" value="thymidylate synthase isoform X2"/>
    <property type="match status" value="1"/>
</dbReference>
<dbReference type="SUPFAM" id="SSF53597">
    <property type="entry name" value="Dihydrofolate reductase-like"/>
    <property type="match status" value="1"/>
</dbReference>
<keyword evidence="7 16" id="KW-0489">Methyltransferase</keyword>
<evidence type="ECO:0000256" key="17">
    <source>
        <dbReference type="PIRSR" id="PIRSR000389-1"/>
    </source>
</evidence>
<evidence type="ECO:0000313" key="21">
    <source>
        <dbReference type="Proteomes" id="UP000013827"/>
    </source>
</evidence>
<dbReference type="Pfam" id="PF00303">
    <property type="entry name" value="Thymidylat_synt"/>
    <property type="match status" value="1"/>
</dbReference>
<dbReference type="GO" id="GO:0004146">
    <property type="term" value="F:dihydrofolate reductase activity"/>
    <property type="evidence" value="ECO:0007669"/>
    <property type="project" value="UniProtKB-EC"/>
</dbReference>
<sequence length="495" mass="54484">MVVSKPAKEGGRRFSVVVAACKQSRGIGVSNQLPWRLRGDMQYFKQLTRSTRDPTKQNAVIMGRKTWESIPEKMRPLGDRLNVVISANPAARELYGMGDKVLLATSLGDALQQLCEGDYAASVESVFVIGGSSVYAEAVDLPQLCERVYYTEVSKHAPLRDANGAAPPAAAAAVGPATEAAAAGCVGGSDDPFGCDTHFPPLPADTWRQASASAPRDENGLSYRFLAFESRESPPAAAPHEELQYLDLVREVIESGVSRPDRTGIGTRGKFGAQMRFSLRDRFPLLTTKTVFWRGIWDGNSSRDYLDSIGLTEREVGDLGPVYGWQWRHFGAEYTDMHADYTGKGVVRALKEKPYDRRIIMSAWNPKDLPKMALPPCHMFAQFYVANGELSCQMYQRSADLGLGVPFNIASYALLTCLLAHVTGLKRGDFVHVIGDAHVYNNHVTALREQLTREPLLFPQLRISDAVTSIEECTFADLELVGYKSHGKIKMDMAV</sequence>
<dbReference type="GO" id="GO:0006231">
    <property type="term" value="P:dTMP biosynthetic process"/>
    <property type="evidence" value="ECO:0007669"/>
    <property type="project" value="InterPro"/>
</dbReference>
<dbReference type="InterPro" id="IPR000398">
    <property type="entry name" value="Thymidylate_synthase"/>
</dbReference>